<dbReference type="Gene3D" id="3.40.720.10">
    <property type="entry name" value="Alkaline Phosphatase, subunit A"/>
    <property type="match status" value="1"/>
</dbReference>
<evidence type="ECO:0000256" key="5">
    <source>
        <dbReference type="ARBA" id="ARBA00022989"/>
    </source>
</evidence>
<organism evidence="9 10">
    <name type="scientific">Prevotella brunnea</name>
    <dbReference type="NCBI Taxonomy" id="2508867"/>
    <lineage>
        <taxon>Bacteria</taxon>
        <taxon>Pseudomonadati</taxon>
        <taxon>Bacteroidota</taxon>
        <taxon>Bacteroidia</taxon>
        <taxon>Bacteroidales</taxon>
        <taxon>Prevotellaceae</taxon>
        <taxon>Prevotella</taxon>
    </lineage>
</organism>
<dbReference type="InterPro" id="IPR058130">
    <property type="entry name" value="PEA_transf_C"/>
</dbReference>
<keyword evidence="4 7" id="KW-0812">Transmembrane</keyword>
<dbReference type="Pfam" id="PF00884">
    <property type="entry name" value="Sulfatase"/>
    <property type="match status" value="1"/>
</dbReference>
<gene>
    <name evidence="9" type="ORF">ETF27_07395</name>
</gene>
<evidence type="ECO:0000313" key="9">
    <source>
        <dbReference type="EMBL" id="TXJ60915.1"/>
    </source>
</evidence>
<feature type="transmembrane region" description="Helical" evidence="7">
    <location>
        <begin position="125"/>
        <end position="145"/>
    </location>
</feature>
<evidence type="ECO:0000256" key="3">
    <source>
        <dbReference type="ARBA" id="ARBA00022679"/>
    </source>
</evidence>
<dbReference type="AlphaFoldDB" id="A0A5C8GG17"/>
<feature type="transmembrane region" description="Helical" evidence="7">
    <location>
        <begin position="44"/>
        <end position="67"/>
    </location>
</feature>
<evidence type="ECO:0000256" key="6">
    <source>
        <dbReference type="ARBA" id="ARBA00023136"/>
    </source>
</evidence>
<dbReference type="Proteomes" id="UP000321612">
    <property type="component" value="Unassembled WGS sequence"/>
</dbReference>
<evidence type="ECO:0000256" key="2">
    <source>
        <dbReference type="ARBA" id="ARBA00022475"/>
    </source>
</evidence>
<dbReference type="CDD" id="cd16017">
    <property type="entry name" value="LptA"/>
    <property type="match status" value="1"/>
</dbReference>
<dbReference type="InterPro" id="IPR040423">
    <property type="entry name" value="PEA_transferase"/>
</dbReference>
<dbReference type="EMBL" id="SDIK01000055">
    <property type="protein sequence ID" value="TXJ60915.1"/>
    <property type="molecule type" value="Genomic_DNA"/>
</dbReference>
<protein>
    <submittedName>
        <fullName evidence="9">Arylsulfatase</fullName>
    </submittedName>
</protein>
<comment type="caution">
    <text evidence="9">The sequence shown here is derived from an EMBL/GenBank/DDBJ whole genome shotgun (WGS) entry which is preliminary data.</text>
</comment>
<proteinExistence type="predicted"/>
<dbReference type="InterPro" id="IPR017850">
    <property type="entry name" value="Alkaline_phosphatase_core_sf"/>
</dbReference>
<evidence type="ECO:0000259" key="8">
    <source>
        <dbReference type="Pfam" id="PF00884"/>
    </source>
</evidence>
<dbReference type="RefSeq" id="WP_130830572.1">
    <property type="nucleotide sequence ID" value="NZ_SDIK01000055.1"/>
</dbReference>
<feature type="domain" description="Sulfatase N-terminal" evidence="8">
    <location>
        <begin position="232"/>
        <end position="523"/>
    </location>
</feature>
<dbReference type="PANTHER" id="PTHR30443:SF2">
    <property type="entry name" value="PHOSPHOETHANOLAMINE TRANSFERASE EPTC"/>
    <property type="match status" value="1"/>
</dbReference>
<dbReference type="OrthoDB" id="9786870at2"/>
<dbReference type="GO" id="GO:0009244">
    <property type="term" value="P:lipopolysaccharide core region biosynthetic process"/>
    <property type="evidence" value="ECO:0007669"/>
    <property type="project" value="TreeGrafter"/>
</dbReference>
<evidence type="ECO:0000256" key="4">
    <source>
        <dbReference type="ARBA" id="ARBA00022692"/>
    </source>
</evidence>
<accession>A0A5C8GG17</accession>
<keyword evidence="2" id="KW-1003">Cell membrane</keyword>
<evidence type="ECO:0000256" key="7">
    <source>
        <dbReference type="SAM" id="Phobius"/>
    </source>
</evidence>
<feature type="transmembrane region" description="Helical" evidence="7">
    <location>
        <begin position="18"/>
        <end position="38"/>
    </location>
</feature>
<keyword evidence="10" id="KW-1185">Reference proteome</keyword>
<keyword evidence="6 7" id="KW-0472">Membrane</keyword>
<feature type="transmembrane region" description="Helical" evidence="7">
    <location>
        <begin position="152"/>
        <end position="173"/>
    </location>
</feature>
<dbReference type="GO" id="GO:0005886">
    <property type="term" value="C:plasma membrane"/>
    <property type="evidence" value="ECO:0007669"/>
    <property type="project" value="UniProtKB-SubCell"/>
</dbReference>
<reference evidence="10" key="1">
    <citation type="submission" date="2019-05" db="EMBL/GenBank/DDBJ databases">
        <title>Prevotella brunnea sp. nov., isolated from a wound of a patient.</title>
        <authorList>
            <person name="Buhl M."/>
        </authorList>
    </citation>
    <scope>NUCLEOTIDE SEQUENCE [LARGE SCALE GENOMIC DNA]</scope>
    <source>
        <strain evidence="10">A2672</strain>
    </source>
</reference>
<name>A0A5C8GG17_9BACT</name>
<dbReference type="InterPro" id="IPR000917">
    <property type="entry name" value="Sulfatase_N"/>
</dbReference>
<keyword evidence="5 7" id="KW-1133">Transmembrane helix</keyword>
<evidence type="ECO:0000313" key="10">
    <source>
        <dbReference type="Proteomes" id="UP000321612"/>
    </source>
</evidence>
<feature type="transmembrane region" description="Helical" evidence="7">
    <location>
        <begin position="74"/>
        <end position="93"/>
    </location>
</feature>
<dbReference type="GO" id="GO:0016776">
    <property type="term" value="F:phosphotransferase activity, phosphate group as acceptor"/>
    <property type="evidence" value="ECO:0007669"/>
    <property type="project" value="TreeGrafter"/>
</dbReference>
<keyword evidence="3" id="KW-0808">Transferase</keyword>
<evidence type="ECO:0000256" key="1">
    <source>
        <dbReference type="ARBA" id="ARBA00004651"/>
    </source>
</evidence>
<dbReference type="PANTHER" id="PTHR30443">
    <property type="entry name" value="INNER MEMBRANE PROTEIN"/>
    <property type="match status" value="1"/>
</dbReference>
<dbReference type="SUPFAM" id="SSF53649">
    <property type="entry name" value="Alkaline phosphatase-like"/>
    <property type="match status" value="1"/>
</dbReference>
<sequence>MKLKNIFEKTKHFVDRNFVFVLTMLLLNLTGLTLFHSIGRAIHYFLYICFTISCVTALTELIPWLGLRSIVRRILVGASVFLLITDLYFAYFYDGFPDQAIMEILIATTPDEMWDYAKANLMNQWIILAVLVGAGLLYIVILQIYRLKKLRYTISVISVCIMFASLFTMANIVKDVFKHKDKTLKSLTYECCSVLRTSMQLYDGYRNLQHFERMIRSGNTRPRILYDESSIPYVVYILGESTSRHHLSIYDYRLNTTPYMSERERKGELIKFTDVISPNAHTMEVLGKLFTFYRQGAKGNWFQYTDLFSIVNEAGYHTVWISNQEYSGIYGNNGRVYAERCDDKEFTRYRSSGSVTIDAPYDEAVLPLLDKCLKKCGKKNFIVVHLLGTHQHYRHRYPETFKSFDAKDETGENKEIRQTRAEYDTAVRYNDSIMNAIIQRFENKNAIVVYASDHGEDVQEINKKIAGHSDLGINRRMVEIPMMIYTSKKFRVAYPALTQRIEKAAHRPFMTDDMIHTLLDIMKIKTLEFKPERSVINPHFHALRIRYCGQKVYKNKSTSSRK</sequence>
<comment type="subcellular location">
    <subcellularLocation>
        <location evidence="1">Cell membrane</location>
        <topology evidence="1">Multi-pass membrane protein</topology>
    </subcellularLocation>
</comment>